<dbReference type="SUPFAM" id="SSF47598">
    <property type="entry name" value="Ribbon-helix-helix"/>
    <property type="match status" value="1"/>
</dbReference>
<dbReference type="Pfam" id="PF22513">
    <property type="entry name" value="FitA-like_RHH"/>
    <property type="match status" value="1"/>
</dbReference>
<dbReference type="InterPro" id="IPR013321">
    <property type="entry name" value="Arc_rbn_hlx_hlx"/>
</dbReference>
<evidence type="ECO:0000313" key="2">
    <source>
        <dbReference type="EMBL" id="KKK99011.1"/>
    </source>
</evidence>
<proteinExistence type="predicted"/>
<reference evidence="2" key="1">
    <citation type="journal article" date="2015" name="Nature">
        <title>Complex archaea that bridge the gap between prokaryotes and eukaryotes.</title>
        <authorList>
            <person name="Spang A."/>
            <person name="Saw J.H."/>
            <person name="Jorgensen S.L."/>
            <person name="Zaremba-Niedzwiedzka K."/>
            <person name="Martijn J."/>
            <person name="Lind A.E."/>
            <person name="van Eijk R."/>
            <person name="Schleper C."/>
            <person name="Guy L."/>
            <person name="Ettema T.J."/>
        </authorList>
    </citation>
    <scope>NUCLEOTIDE SEQUENCE</scope>
</reference>
<dbReference type="GO" id="GO:0006355">
    <property type="term" value="P:regulation of DNA-templated transcription"/>
    <property type="evidence" value="ECO:0007669"/>
    <property type="project" value="InterPro"/>
</dbReference>
<dbReference type="AlphaFoldDB" id="A0A0F9CQZ1"/>
<evidence type="ECO:0000259" key="1">
    <source>
        <dbReference type="Pfam" id="PF22513"/>
    </source>
</evidence>
<protein>
    <recommendedName>
        <fullName evidence="1">Antitoxin FitA-like ribbon-helix-helix domain-containing protein</fullName>
    </recommendedName>
</protein>
<accession>A0A0F9CQZ1</accession>
<dbReference type="EMBL" id="LAZR01045376">
    <property type="protein sequence ID" value="KKK99011.1"/>
    <property type="molecule type" value="Genomic_DNA"/>
</dbReference>
<comment type="caution">
    <text evidence="2">The sequence shown here is derived from an EMBL/GenBank/DDBJ whole genome shotgun (WGS) entry which is preliminary data.</text>
</comment>
<dbReference type="InterPro" id="IPR053853">
    <property type="entry name" value="FitA-like_RHH"/>
</dbReference>
<dbReference type="Gene3D" id="1.10.1220.10">
    <property type="entry name" value="Met repressor-like"/>
    <property type="match status" value="1"/>
</dbReference>
<name>A0A0F9CQZ1_9ZZZZ</name>
<gene>
    <name evidence="2" type="ORF">LCGC14_2637020</name>
</gene>
<organism evidence="2">
    <name type="scientific">marine sediment metagenome</name>
    <dbReference type="NCBI Taxonomy" id="412755"/>
    <lineage>
        <taxon>unclassified sequences</taxon>
        <taxon>metagenomes</taxon>
        <taxon>ecological metagenomes</taxon>
    </lineage>
</organism>
<dbReference type="InterPro" id="IPR010985">
    <property type="entry name" value="Ribbon_hlx_hlx"/>
</dbReference>
<sequence>MAQILVRDLDPKAVERLKKRAKADGRSLQAEVKMILEQAAGAPTVEMGKARQLVDEIRRRFHGRPFPDSTELVREDRHR</sequence>
<feature type="domain" description="Antitoxin FitA-like ribbon-helix-helix" evidence="1">
    <location>
        <begin position="2"/>
        <end position="40"/>
    </location>
</feature>